<keyword evidence="4 7" id="KW-0067">ATP-binding</keyword>
<dbReference type="GO" id="GO:0005524">
    <property type="term" value="F:ATP binding"/>
    <property type="evidence" value="ECO:0007669"/>
    <property type="project" value="UniProtKB-UniRule"/>
</dbReference>
<dbReference type="EMBL" id="CP012357">
    <property type="protein sequence ID" value="AKX34031.1"/>
    <property type="molecule type" value="Genomic_DNA"/>
</dbReference>
<evidence type="ECO:0000256" key="5">
    <source>
        <dbReference type="ARBA" id="ARBA00023146"/>
    </source>
</evidence>
<evidence type="ECO:0000256" key="1">
    <source>
        <dbReference type="ARBA" id="ARBA00008226"/>
    </source>
</evidence>
<evidence type="ECO:0000256" key="2">
    <source>
        <dbReference type="ARBA" id="ARBA00022490"/>
    </source>
</evidence>
<feature type="domain" description="Aminoacyl-transfer RNA synthetases class-II family profile" evidence="9">
    <location>
        <begin position="22"/>
        <end position="316"/>
    </location>
</feature>
<dbReference type="PATRIC" id="fig|216942.3.peg.381"/>
<dbReference type="Gene3D" id="3.30.930.10">
    <property type="entry name" value="Bira Bifunctional Protein, Domain 2"/>
    <property type="match status" value="1"/>
</dbReference>
<dbReference type="CDD" id="cd00773">
    <property type="entry name" value="HisRS-like_core"/>
    <property type="match status" value="1"/>
</dbReference>
<proteinExistence type="inferred from homology"/>
<keyword evidence="7" id="KW-0436">Ligase</keyword>
<keyword evidence="5 7" id="KW-0030">Aminoacyl-tRNA synthetase</keyword>
<comment type="catalytic activity">
    <reaction evidence="6 7">
        <text>tRNA(His) + L-histidine + ATP = L-histidyl-tRNA(His) + AMP + diphosphate + H(+)</text>
        <dbReference type="Rhea" id="RHEA:17313"/>
        <dbReference type="Rhea" id="RHEA-COMP:9665"/>
        <dbReference type="Rhea" id="RHEA-COMP:9689"/>
        <dbReference type="ChEBI" id="CHEBI:15378"/>
        <dbReference type="ChEBI" id="CHEBI:30616"/>
        <dbReference type="ChEBI" id="CHEBI:33019"/>
        <dbReference type="ChEBI" id="CHEBI:57595"/>
        <dbReference type="ChEBI" id="CHEBI:78442"/>
        <dbReference type="ChEBI" id="CHEBI:78527"/>
        <dbReference type="ChEBI" id="CHEBI:456215"/>
        <dbReference type="EC" id="6.1.1.21"/>
    </reaction>
</comment>
<dbReference type="Proteomes" id="UP000067476">
    <property type="component" value="Chromosome"/>
</dbReference>
<dbReference type="InterPro" id="IPR006195">
    <property type="entry name" value="aa-tRNA-synth_II"/>
</dbReference>
<evidence type="ECO:0000313" key="10">
    <source>
        <dbReference type="EMBL" id="AKX34031.1"/>
    </source>
</evidence>
<dbReference type="InterPro" id="IPR004154">
    <property type="entry name" value="Anticodon-bd"/>
</dbReference>
<feature type="binding site" evidence="8">
    <location>
        <begin position="80"/>
        <end position="82"/>
    </location>
    <ligand>
        <name>L-histidine</name>
        <dbReference type="ChEBI" id="CHEBI:57595"/>
    </ligand>
</feature>
<dbReference type="SUPFAM" id="SSF55681">
    <property type="entry name" value="Class II aaRS and biotin synthetases"/>
    <property type="match status" value="1"/>
</dbReference>
<dbReference type="STRING" id="216942.SLITO_v1c03780"/>
<dbReference type="InterPro" id="IPR041715">
    <property type="entry name" value="HisRS-like_core"/>
</dbReference>
<keyword evidence="3 7" id="KW-0547">Nucleotide-binding</keyword>
<dbReference type="GO" id="GO:0005737">
    <property type="term" value="C:cytoplasm"/>
    <property type="evidence" value="ECO:0007669"/>
    <property type="project" value="UniProtKB-SubCell"/>
</dbReference>
<evidence type="ECO:0000256" key="8">
    <source>
        <dbReference type="PIRSR" id="PIRSR001549-1"/>
    </source>
</evidence>
<sequence length="411" mass="47912">MIQKPRGTEDIINSKAKQYFALEFIIRNIVDNFNFNEIKTPVFESSELFKNNVGDTTDIVTKEMYNFLDKKNRELTLKPEGTVPTVRAVIENKLYTQENLPLKLFYFSNMFRYERPQKGRMRQFSQFGVEVFGPNSPELDSELISLCFMILNSIGLKNYTLNINYIVIGEQRLKYINELKKYLDSKNLCDDCKTRINTNPLRALDCKIDRSQLEDVIDMKLFLEESDKEYYNNIKKNINNIGINFYEDKKLVRGLDYYTGLVFEIVDENGLTIIGGGRYNNLFKKMSNIDIPACGFGLGMERIILSLENQQIKLFEDQQLDAFIIGISEKAKSFSSILLFMLRNENLKVDFEYMGKNLKSGFKNSEKYNPKNIIIIGDNEIKEKVVIIKNQKLKTESKISFDKIVEFLKKE</sequence>
<dbReference type="GO" id="GO:0004821">
    <property type="term" value="F:histidine-tRNA ligase activity"/>
    <property type="evidence" value="ECO:0007669"/>
    <property type="project" value="UniProtKB-UniRule"/>
</dbReference>
<comment type="subcellular location">
    <subcellularLocation>
        <location evidence="7">Cytoplasm</location>
    </subcellularLocation>
</comment>
<dbReference type="PANTHER" id="PTHR43707:SF1">
    <property type="entry name" value="HISTIDINE--TRNA LIGASE, MITOCHONDRIAL-RELATED"/>
    <property type="match status" value="1"/>
</dbReference>
<comment type="subunit">
    <text evidence="7">Homodimer.</text>
</comment>
<dbReference type="SUPFAM" id="SSF52954">
    <property type="entry name" value="Class II aaRS ABD-related"/>
    <property type="match status" value="1"/>
</dbReference>
<dbReference type="PROSITE" id="PS50862">
    <property type="entry name" value="AA_TRNA_LIGASE_II"/>
    <property type="match status" value="1"/>
</dbReference>
<dbReference type="EC" id="6.1.1.21" evidence="7"/>
<reference evidence="10 11" key="1">
    <citation type="journal article" date="2015" name="Genome Announc.">
        <title>Complete Genome Sequence of Spiroplasma litorale TN-1T (DSM 21781), a Bacterium Isolated from a Green-Eyed Horsefly (Tabanus nigrovittatus).</title>
        <authorList>
            <person name="Lo W.S."/>
            <person name="Lai Y.C."/>
            <person name="Lien Y.W."/>
            <person name="Wang T.H."/>
            <person name="Kuo C.H."/>
        </authorList>
    </citation>
    <scope>NUCLEOTIDE SEQUENCE [LARGE SCALE GENOMIC DNA]</scope>
    <source>
        <strain evidence="10 11">TN-1</strain>
    </source>
</reference>
<gene>
    <name evidence="7 10" type="primary">hisS</name>
    <name evidence="10" type="ORF">SLITO_v1c03780</name>
</gene>
<dbReference type="Pfam" id="PF03129">
    <property type="entry name" value="HGTP_anticodon"/>
    <property type="match status" value="1"/>
</dbReference>
<dbReference type="PANTHER" id="PTHR43707">
    <property type="entry name" value="HISTIDYL-TRNA SYNTHETASE"/>
    <property type="match status" value="1"/>
</dbReference>
<dbReference type="KEGG" id="sll:SLITO_v1c03780"/>
<keyword evidence="11" id="KW-1185">Reference proteome</keyword>
<evidence type="ECO:0000256" key="3">
    <source>
        <dbReference type="ARBA" id="ARBA00022741"/>
    </source>
</evidence>
<keyword evidence="2 7" id="KW-0963">Cytoplasm</keyword>
<feature type="binding site" evidence="8">
    <location>
        <position position="112"/>
    </location>
    <ligand>
        <name>L-histidine</name>
        <dbReference type="ChEBI" id="CHEBI:57595"/>
    </ligand>
</feature>
<dbReference type="Pfam" id="PF13393">
    <property type="entry name" value="tRNA-synt_His"/>
    <property type="match status" value="1"/>
</dbReference>
<dbReference type="Gene3D" id="3.40.50.800">
    <property type="entry name" value="Anticodon-binding domain"/>
    <property type="match status" value="1"/>
</dbReference>
<evidence type="ECO:0000259" key="9">
    <source>
        <dbReference type="PROSITE" id="PS50862"/>
    </source>
</evidence>
<dbReference type="PIRSF" id="PIRSF001549">
    <property type="entry name" value="His-tRNA_synth"/>
    <property type="match status" value="1"/>
</dbReference>
<comment type="similarity">
    <text evidence="1 7">Belongs to the class-II aminoacyl-tRNA synthetase family.</text>
</comment>
<feature type="binding site" evidence="8">
    <location>
        <position position="130"/>
    </location>
    <ligand>
        <name>L-histidine</name>
        <dbReference type="ChEBI" id="CHEBI:57595"/>
    </ligand>
</feature>
<evidence type="ECO:0000256" key="4">
    <source>
        <dbReference type="ARBA" id="ARBA00022840"/>
    </source>
</evidence>
<feature type="binding site" evidence="8">
    <location>
        <position position="126"/>
    </location>
    <ligand>
        <name>L-histidine</name>
        <dbReference type="ChEBI" id="CHEBI:57595"/>
    </ligand>
</feature>
<dbReference type="AlphaFoldDB" id="A0A0K1W1H2"/>
<feature type="binding site" evidence="8">
    <location>
        <begin position="257"/>
        <end position="258"/>
    </location>
    <ligand>
        <name>L-histidine</name>
        <dbReference type="ChEBI" id="CHEBI:57595"/>
    </ligand>
</feature>
<dbReference type="HAMAP" id="MF_00127">
    <property type="entry name" value="His_tRNA_synth"/>
    <property type="match status" value="1"/>
</dbReference>
<dbReference type="InterPro" id="IPR045864">
    <property type="entry name" value="aa-tRNA-synth_II/BPL/LPL"/>
</dbReference>
<feature type="binding site" evidence="8">
    <location>
        <position position="253"/>
    </location>
    <ligand>
        <name>L-histidine</name>
        <dbReference type="ChEBI" id="CHEBI:57595"/>
    </ligand>
</feature>
<evidence type="ECO:0000256" key="6">
    <source>
        <dbReference type="ARBA" id="ARBA00047639"/>
    </source>
</evidence>
<keyword evidence="7" id="KW-0648">Protein biosynthesis</keyword>
<dbReference type="InterPro" id="IPR036621">
    <property type="entry name" value="Anticodon-bd_dom_sf"/>
</dbReference>
<evidence type="ECO:0000313" key="11">
    <source>
        <dbReference type="Proteomes" id="UP000067476"/>
    </source>
</evidence>
<evidence type="ECO:0000256" key="7">
    <source>
        <dbReference type="HAMAP-Rule" id="MF_00127"/>
    </source>
</evidence>
<accession>A0A0K1W1H2</accession>
<organism evidence="10 11">
    <name type="scientific">Spiroplasma litorale</name>
    <dbReference type="NCBI Taxonomy" id="216942"/>
    <lineage>
        <taxon>Bacteria</taxon>
        <taxon>Bacillati</taxon>
        <taxon>Mycoplasmatota</taxon>
        <taxon>Mollicutes</taxon>
        <taxon>Entomoplasmatales</taxon>
        <taxon>Spiroplasmataceae</taxon>
        <taxon>Spiroplasma</taxon>
    </lineage>
</organism>
<dbReference type="InterPro" id="IPR015807">
    <property type="entry name" value="His-tRNA-ligase"/>
</dbReference>
<dbReference type="OrthoDB" id="9800814at2"/>
<name>A0A0K1W1H2_9MOLU</name>
<dbReference type="NCBIfam" id="TIGR00442">
    <property type="entry name" value="hisS"/>
    <property type="match status" value="1"/>
</dbReference>
<dbReference type="InterPro" id="IPR004516">
    <property type="entry name" value="HisRS/HisZ"/>
</dbReference>
<dbReference type="GO" id="GO:0006427">
    <property type="term" value="P:histidyl-tRNA aminoacylation"/>
    <property type="evidence" value="ECO:0007669"/>
    <property type="project" value="UniProtKB-UniRule"/>
</dbReference>
<dbReference type="RefSeq" id="WP_075058125.1">
    <property type="nucleotide sequence ID" value="NZ_CP012357.1"/>
</dbReference>
<protein>
    <recommendedName>
        <fullName evidence="7">Histidine--tRNA ligase</fullName>
        <ecNumber evidence="7">6.1.1.21</ecNumber>
    </recommendedName>
    <alternativeName>
        <fullName evidence="7">Histidyl-tRNA synthetase</fullName>
        <shortName evidence="7">HisRS</shortName>
    </alternativeName>
</protein>